<dbReference type="SUPFAM" id="SSF55874">
    <property type="entry name" value="ATPase domain of HSP90 chaperone/DNA topoisomerase II/histidine kinase"/>
    <property type="match status" value="1"/>
</dbReference>
<protein>
    <submittedName>
        <fullName evidence="3">Sensor histidine kinase</fullName>
    </submittedName>
</protein>
<dbReference type="Gene3D" id="3.30.450.20">
    <property type="entry name" value="PAS domain"/>
    <property type="match status" value="1"/>
</dbReference>
<gene>
    <name evidence="3" type="ORF">HYG87_00170</name>
</gene>
<organism evidence="3 4">
    <name type="scientific">Methanobacterium alkalithermotolerans</name>
    <dbReference type="NCBI Taxonomy" id="2731220"/>
    <lineage>
        <taxon>Archaea</taxon>
        <taxon>Methanobacteriati</taxon>
        <taxon>Methanobacteriota</taxon>
        <taxon>Methanomada group</taxon>
        <taxon>Methanobacteria</taxon>
        <taxon>Methanobacteriales</taxon>
        <taxon>Methanobacteriaceae</taxon>
        <taxon>Methanobacterium</taxon>
    </lineage>
</organism>
<sequence length="378" mass="43679">MHMKNYKKEEIKGIALSCTPTGKIKDIIHDGLNLSGYFKKGVSFIDSVDVESKNKASNFIERIKEEQATFNWEINISLDKKIEVMHFSGLLIEDNDLLIYGVKSPEDIEKFWEEIYHINTEQNNALRSIMKDLTRYKHDLKTSDAQYVQLTQLNNELTTTKRKLVKKNIQLEKALEEKEMLLKEIHHRVKNNLMVISSLLSLQSRYIKDKKALAVFKESQNRAKSMALIHEKLYRSTDLKRIDFGEYIRTFSAELYHSIVGDPRQVKLELNVEHVMLDINTSIPLGLIVNELITNSMKYAFPPGSKGKIKIDFYPQDDYFILNVSDDGIGIPEEVDVENTKSLGLQLVNSLTEQINGQLTVNRKDPTEFNIKFQEISF</sequence>
<proteinExistence type="predicted"/>
<evidence type="ECO:0000313" key="3">
    <source>
        <dbReference type="EMBL" id="QUH22290.1"/>
    </source>
</evidence>
<dbReference type="GO" id="GO:0016301">
    <property type="term" value="F:kinase activity"/>
    <property type="evidence" value="ECO:0007669"/>
    <property type="project" value="UniProtKB-KW"/>
</dbReference>
<dbReference type="Gene3D" id="3.30.565.10">
    <property type="entry name" value="Histidine kinase-like ATPase, C-terminal domain"/>
    <property type="match status" value="1"/>
</dbReference>
<dbReference type="AlphaFoldDB" id="A0A8T8K578"/>
<dbReference type="Pfam" id="PF07568">
    <property type="entry name" value="HisKA_2"/>
    <property type="match status" value="1"/>
</dbReference>
<dbReference type="SMART" id="SM00387">
    <property type="entry name" value="HATPase_c"/>
    <property type="match status" value="1"/>
</dbReference>
<keyword evidence="1" id="KW-0175">Coiled coil</keyword>
<name>A0A8T8K578_9EURY</name>
<dbReference type="InterPro" id="IPR011495">
    <property type="entry name" value="Sig_transdc_His_kin_sub2_dim/P"/>
</dbReference>
<accession>A0A8T8K578</accession>
<dbReference type="PANTHER" id="PTHR43065">
    <property type="entry name" value="SENSOR HISTIDINE KINASE"/>
    <property type="match status" value="1"/>
</dbReference>
<keyword evidence="4" id="KW-1185">Reference proteome</keyword>
<evidence type="ECO:0000313" key="4">
    <source>
        <dbReference type="Proteomes" id="UP000681041"/>
    </source>
</evidence>
<feature type="domain" description="Histidine kinase" evidence="2">
    <location>
        <begin position="184"/>
        <end position="377"/>
    </location>
</feature>
<evidence type="ECO:0000259" key="2">
    <source>
        <dbReference type="PROSITE" id="PS50109"/>
    </source>
</evidence>
<dbReference type="InterPro" id="IPR003594">
    <property type="entry name" value="HATPase_dom"/>
</dbReference>
<dbReference type="InterPro" id="IPR005467">
    <property type="entry name" value="His_kinase_dom"/>
</dbReference>
<keyword evidence="3" id="KW-0808">Transferase</keyword>
<dbReference type="PROSITE" id="PS50109">
    <property type="entry name" value="HIS_KIN"/>
    <property type="match status" value="1"/>
</dbReference>
<dbReference type="KEGG" id="meme:HYG87_00170"/>
<keyword evidence="3" id="KW-0418">Kinase</keyword>
<dbReference type="Proteomes" id="UP000681041">
    <property type="component" value="Chromosome"/>
</dbReference>
<evidence type="ECO:0000256" key="1">
    <source>
        <dbReference type="SAM" id="Coils"/>
    </source>
</evidence>
<dbReference type="Pfam" id="PF02518">
    <property type="entry name" value="HATPase_c"/>
    <property type="match status" value="1"/>
</dbReference>
<dbReference type="EMBL" id="CP058560">
    <property type="protein sequence ID" value="QUH22290.1"/>
    <property type="molecule type" value="Genomic_DNA"/>
</dbReference>
<dbReference type="PANTHER" id="PTHR43065:SF23">
    <property type="entry name" value="SENSOR HISTIDINE KINASE PDTAS"/>
    <property type="match status" value="1"/>
</dbReference>
<feature type="coiled-coil region" evidence="1">
    <location>
        <begin position="150"/>
        <end position="188"/>
    </location>
</feature>
<reference evidence="3" key="1">
    <citation type="submission" date="2020-07" db="EMBL/GenBank/DDBJ databases">
        <title>Methanobacterium. sp. MethCan genome.</title>
        <authorList>
            <person name="Postec A."/>
            <person name="Quemeneur M."/>
        </authorList>
    </citation>
    <scope>NUCLEOTIDE SEQUENCE</scope>
    <source>
        <strain evidence="3">MethCAN</strain>
    </source>
</reference>
<dbReference type="OrthoDB" id="8127at2157"/>
<dbReference type="InterPro" id="IPR036890">
    <property type="entry name" value="HATPase_C_sf"/>
</dbReference>